<evidence type="ECO:0000313" key="3">
    <source>
        <dbReference type="EMBL" id="MDH2173141.1"/>
    </source>
</evidence>
<dbReference type="Proteomes" id="UP001162261">
    <property type="component" value="Unassembled WGS sequence"/>
</dbReference>
<comment type="caution">
    <text evidence="3">The sequence shown here is derived from an EMBL/GenBank/DDBJ whole genome shotgun (WGS) entry which is preliminary data.</text>
</comment>
<sequence>MGVLNQTLQQWMEQGQGSAARVIDRLPTVAQEGLVKVLGYPYQFEQLDPFIKCLMAAQYKQGKSGFIFEDYHRSRRLFDHQIQMLTAKPSAVKQVEDLRLPLQSGTVFARHYHPAPNKKLPMLVFYHGGGFVVGSLDSHDEVCRLLAIHAKVQVLSIDYPLAPEVGPNVLIQSCEDALAWVYQNRRQFKILKNRIAVAGDSAGGNISAVVAQRTAAKAYAPSAQLLIYPVVDFKSRHPSFFAYKDGLTLTGQDVDRVTSLYAEQHQVALDDPIVSPTNGVLKSVAPAFVITAGHDLLHDEGEIYAIKLKQQGNKVYYQNYLDQPHGFVNFTIISRRAKKITIEMAKNFRKFWDKNAK</sequence>
<evidence type="ECO:0000256" key="1">
    <source>
        <dbReference type="ARBA" id="ARBA00022801"/>
    </source>
</evidence>
<evidence type="ECO:0000313" key="4">
    <source>
        <dbReference type="Proteomes" id="UP001162261"/>
    </source>
</evidence>
<dbReference type="SUPFAM" id="SSF53474">
    <property type="entry name" value="alpha/beta-Hydrolases"/>
    <property type="match status" value="1"/>
</dbReference>
<dbReference type="InterPro" id="IPR013094">
    <property type="entry name" value="AB_hydrolase_3"/>
</dbReference>
<dbReference type="PANTHER" id="PTHR48081">
    <property type="entry name" value="AB HYDROLASE SUPERFAMILY PROTEIN C4A8.06C"/>
    <property type="match status" value="1"/>
</dbReference>
<gene>
    <name evidence="3" type="ORF">N5J46_12055</name>
</gene>
<dbReference type="Gene3D" id="3.40.50.1820">
    <property type="entry name" value="alpha/beta hydrolase"/>
    <property type="match status" value="1"/>
</dbReference>
<dbReference type="InterPro" id="IPR050300">
    <property type="entry name" value="GDXG_lipolytic_enzyme"/>
</dbReference>
<dbReference type="GO" id="GO:0016787">
    <property type="term" value="F:hydrolase activity"/>
    <property type="evidence" value="ECO:0007669"/>
    <property type="project" value="UniProtKB-KW"/>
</dbReference>
<accession>A0AA43BM49</accession>
<organism evidence="3 4">
    <name type="scientific">Acinetobacter johnsonii</name>
    <dbReference type="NCBI Taxonomy" id="40214"/>
    <lineage>
        <taxon>Bacteria</taxon>
        <taxon>Pseudomonadati</taxon>
        <taxon>Pseudomonadota</taxon>
        <taxon>Gammaproteobacteria</taxon>
        <taxon>Moraxellales</taxon>
        <taxon>Moraxellaceae</taxon>
        <taxon>Acinetobacter</taxon>
    </lineage>
</organism>
<dbReference type="AlphaFoldDB" id="A0AA43BM49"/>
<dbReference type="Pfam" id="PF07859">
    <property type="entry name" value="Abhydrolase_3"/>
    <property type="match status" value="1"/>
</dbReference>
<keyword evidence="1 3" id="KW-0378">Hydrolase</keyword>
<feature type="domain" description="Alpha/beta hydrolase fold-3" evidence="2">
    <location>
        <begin position="123"/>
        <end position="328"/>
    </location>
</feature>
<dbReference type="RefSeq" id="WP_279693705.1">
    <property type="nucleotide sequence ID" value="NZ_JAOCLE010000024.1"/>
</dbReference>
<evidence type="ECO:0000259" key="2">
    <source>
        <dbReference type="Pfam" id="PF07859"/>
    </source>
</evidence>
<dbReference type="EMBL" id="JAOCLH010000024">
    <property type="protein sequence ID" value="MDH2173141.1"/>
    <property type="molecule type" value="Genomic_DNA"/>
</dbReference>
<protein>
    <submittedName>
        <fullName evidence="3">Alpha/beta hydrolase</fullName>
    </submittedName>
</protein>
<name>A0AA43BM49_ACIJO</name>
<dbReference type="PANTHER" id="PTHR48081:SF8">
    <property type="entry name" value="ALPHA_BETA HYDROLASE FOLD-3 DOMAIN-CONTAINING PROTEIN-RELATED"/>
    <property type="match status" value="1"/>
</dbReference>
<reference evidence="3" key="1">
    <citation type="submission" date="2022-09" db="EMBL/GenBank/DDBJ databases">
        <title>Intensive care unit water sources are persistently colonized with multi-drug resistant bacteria and are the site of extensive horizontal gene transfer of antibiotic resistance genes.</title>
        <authorList>
            <person name="Diorio-Toth L."/>
        </authorList>
    </citation>
    <scope>NUCLEOTIDE SEQUENCE</scope>
    <source>
        <strain evidence="3">GD03649</strain>
    </source>
</reference>
<dbReference type="InterPro" id="IPR029058">
    <property type="entry name" value="AB_hydrolase_fold"/>
</dbReference>
<proteinExistence type="predicted"/>